<feature type="domain" description="OmpR/PhoB-type" evidence="4">
    <location>
        <begin position="158"/>
        <end position="255"/>
    </location>
</feature>
<dbReference type="EMBL" id="CP163440">
    <property type="protein sequence ID" value="XDQ67966.1"/>
    <property type="molecule type" value="Genomic_DNA"/>
</dbReference>
<gene>
    <name evidence="5" type="ORF">AB5J50_47925</name>
</gene>
<reference evidence="5" key="1">
    <citation type="submission" date="2024-07" db="EMBL/GenBank/DDBJ databases">
        <authorList>
            <person name="Yu S.T."/>
        </authorList>
    </citation>
    <scope>NUCLEOTIDE SEQUENCE</scope>
    <source>
        <strain evidence="5">R35</strain>
    </source>
</reference>
<dbReference type="SMART" id="SM00450">
    <property type="entry name" value="RHOD"/>
    <property type="match status" value="1"/>
</dbReference>
<dbReference type="RefSeq" id="WP_369264803.1">
    <property type="nucleotide sequence ID" value="NZ_CP163440.1"/>
</dbReference>
<evidence type="ECO:0000259" key="4">
    <source>
        <dbReference type="PROSITE" id="PS51755"/>
    </source>
</evidence>
<name>A0AB39SL73_9ACTN</name>
<organism evidence="5">
    <name type="scientific">Streptomyces sp. R35</name>
    <dbReference type="NCBI Taxonomy" id="3238630"/>
    <lineage>
        <taxon>Bacteria</taxon>
        <taxon>Bacillati</taxon>
        <taxon>Actinomycetota</taxon>
        <taxon>Actinomycetes</taxon>
        <taxon>Kitasatosporales</taxon>
        <taxon>Streptomycetaceae</taxon>
        <taxon>Streptomyces</taxon>
    </lineage>
</organism>
<dbReference type="InterPro" id="IPR036388">
    <property type="entry name" value="WH-like_DNA-bd_sf"/>
</dbReference>
<dbReference type="SUPFAM" id="SSF46894">
    <property type="entry name" value="C-terminal effector domain of the bipartite response regulators"/>
    <property type="match status" value="1"/>
</dbReference>
<proteinExistence type="predicted"/>
<sequence length="263" mass="28219">MQSPAHTWPDGPAVTDADTAHRAPLGHPSIDDLLARARTRLDRLVPEDAARELADGALLVDIRADLVRRAEGEIPGSLVIDRNVLEWRLDPCSAWRIEEAGDHSLRAVIMCSQGYMSSMAAASLHDLGLLRATDIVGGYEAWRAAGLPVVPGATMPGSYVATAPSPISLDPGGQRMLVDGAPVALTPLEFRLLTALLRGNGRVIPREDLRAGLGEWAGSRSRSVDLHIHRIRRKLGPRAAALLTTERGVGFRLRAAPAPADCR</sequence>
<evidence type="ECO:0000256" key="1">
    <source>
        <dbReference type="ARBA" id="ARBA00023125"/>
    </source>
</evidence>
<dbReference type="InterPro" id="IPR016032">
    <property type="entry name" value="Sig_transdc_resp-reg_C-effctor"/>
</dbReference>
<accession>A0AB39SL73</accession>
<dbReference type="InterPro" id="IPR001867">
    <property type="entry name" value="OmpR/PhoB-type_DNA-bd"/>
</dbReference>
<evidence type="ECO:0000256" key="2">
    <source>
        <dbReference type="PROSITE-ProRule" id="PRU01091"/>
    </source>
</evidence>
<dbReference type="PROSITE" id="PS51755">
    <property type="entry name" value="OMPR_PHOB"/>
    <property type="match status" value="1"/>
</dbReference>
<evidence type="ECO:0000259" key="3">
    <source>
        <dbReference type="PROSITE" id="PS50206"/>
    </source>
</evidence>
<keyword evidence="1 2" id="KW-0238">DNA-binding</keyword>
<dbReference type="Gene3D" id="3.40.250.10">
    <property type="entry name" value="Rhodanese-like domain"/>
    <property type="match status" value="1"/>
</dbReference>
<dbReference type="InterPro" id="IPR001763">
    <property type="entry name" value="Rhodanese-like_dom"/>
</dbReference>
<feature type="domain" description="Rhodanese" evidence="3">
    <location>
        <begin position="53"/>
        <end position="151"/>
    </location>
</feature>
<dbReference type="Pfam" id="PF00486">
    <property type="entry name" value="Trans_reg_C"/>
    <property type="match status" value="1"/>
</dbReference>
<dbReference type="GO" id="GO:0003677">
    <property type="term" value="F:DNA binding"/>
    <property type="evidence" value="ECO:0007669"/>
    <property type="project" value="UniProtKB-UniRule"/>
</dbReference>
<dbReference type="SMART" id="SM00862">
    <property type="entry name" value="Trans_reg_C"/>
    <property type="match status" value="1"/>
</dbReference>
<dbReference type="AlphaFoldDB" id="A0AB39SL73"/>
<dbReference type="GO" id="GO:0000160">
    <property type="term" value="P:phosphorelay signal transduction system"/>
    <property type="evidence" value="ECO:0007669"/>
    <property type="project" value="InterPro"/>
</dbReference>
<dbReference type="Gene3D" id="1.10.10.10">
    <property type="entry name" value="Winged helix-like DNA-binding domain superfamily/Winged helix DNA-binding domain"/>
    <property type="match status" value="1"/>
</dbReference>
<dbReference type="PROSITE" id="PS50206">
    <property type="entry name" value="RHODANESE_3"/>
    <property type="match status" value="1"/>
</dbReference>
<dbReference type="CDD" id="cd00383">
    <property type="entry name" value="trans_reg_C"/>
    <property type="match status" value="1"/>
</dbReference>
<feature type="DNA-binding region" description="OmpR/PhoB-type" evidence="2">
    <location>
        <begin position="158"/>
        <end position="255"/>
    </location>
</feature>
<dbReference type="GO" id="GO:0006355">
    <property type="term" value="P:regulation of DNA-templated transcription"/>
    <property type="evidence" value="ECO:0007669"/>
    <property type="project" value="InterPro"/>
</dbReference>
<dbReference type="SUPFAM" id="SSF52821">
    <property type="entry name" value="Rhodanese/Cell cycle control phosphatase"/>
    <property type="match status" value="1"/>
</dbReference>
<evidence type="ECO:0000313" key="5">
    <source>
        <dbReference type="EMBL" id="XDQ67966.1"/>
    </source>
</evidence>
<protein>
    <submittedName>
        <fullName evidence="5">Winged helix-turn-helix domain-containing protein</fullName>
    </submittedName>
</protein>
<dbReference type="Pfam" id="PF00581">
    <property type="entry name" value="Rhodanese"/>
    <property type="match status" value="1"/>
</dbReference>
<dbReference type="InterPro" id="IPR036873">
    <property type="entry name" value="Rhodanese-like_dom_sf"/>
</dbReference>